<dbReference type="PANTHER" id="PTHR33221">
    <property type="entry name" value="WINGED HELIX-TURN-HELIX TRANSCRIPTIONAL REGULATOR, RRF2 FAMILY"/>
    <property type="match status" value="1"/>
</dbReference>
<feature type="region of interest" description="Disordered" evidence="2">
    <location>
        <begin position="130"/>
        <end position="152"/>
    </location>
</feature>
<evidence type="ECO:0000256" key="2">
    <source>
        <dbReference type="SAM" id="MobiDB-lite"/>
    </source>
</evidence>
<keyword evidence="1" id="KW-0238">DNA-binding</keyword>
<dbReference type="InterPro" id="IPR000944">
    <property type="entry name" value="Tscrpt_reg_Rrf2"/>
</dbReference>
<dbReference type="InterPro" id="IPR036388">
    <property type="entry name" value="WH-like_DNA-bd_sf"/>
</dbReference>
<dbReference type="GO" id="GO:0003700">
    <property type="term" value="F:DNA-binding transcription factor activity"/>
    <property type="evidence" value="ECO:0007669"/>
    <property type="project" value="TreeGrafter"/>
</dbReference>
<comment type="caution">
    <text evidence="3">The sequence shown here is derived from an EMBL/GenBank/DDBJ whole genome shotgun (WGS) entry which is preliminary data.</text>
</comment>
<dbReference type="SUPFAM" id="SSF46785">
    <property type="entry name" value="Winged helix' DNA-binding domain"/>
    <property type="match status" value="1"/>
</dbReference>
<sequence>MRLTLYTDYSLRVLLYLATKPEQTATITEIAEHYDISRNHLVKVVHSLGIHGFIATTRGKNGGIRLARSAEAIQLSDVVRKTEPDMDLLECFNPATDNCVISPTCRLKSMLYEGRAAFMAVLEKNTLADAATPTSPSRVPRAVRIDTSQLKR</sequence>
<dbReference type="GO" id="GO:0005829">
    <property type="term" value="C:cytosol"/>
    <property type="evidence" value="ECO:0007669"/>
    <property type="project" value="TreeGrafter"/>
</dbReference>
<dbReference type="PROSITE" id="PS51197">
    <property type="entry name" value="HTH_RRF2_2"/>
    <property type="match status" value="1"/>
</dbReference>
<name>A0A1J5THN8_9ZZZZ</name>
<reference evidence="3" key="1">
    <citation type="submission" date="2016-10" db="EMBL/GenBank/DDBJ databases">
        <title>Sequence of Gallionella enrichment culture.</title>
        <authorList>
            <person name="Poehlein A."/>
            <person name="Muehling M."/>
            <person name="Daniel R."/>
        </authorList>
    </citation>
    <scope>NUCLEOTIDE SEQUENCE</scope>
</reference>
<evidence type="ECO:0000256" key="1">
    <source>
        <dbReference type="ARBA" id="ARBA00023125"/>
    </source>
</evidence>
<dbReference type="AlphaFoldDB" id="A0A1J5THN8"/>
<dbReference type="EMBL" id="MLJW01000001">
    <property type="protein sequence ID" value="OIR19667.1"/>
    <property type="molecule type" value="Genomic_DNA"/>
</dbReference>
<protein>
    <submittedName>
        <fullName evidence="3">HTH-type transcriptional repressor NsrR</fullName>
    </submittedName>
</protein>
<evidence type="ECO:0000313" key="3">
    <source>
        <dbReference type="EMBL" id="OIR19667.1"/>
    </source>
</evidence>
<organism evidence="3">
    <name type="scientific">mine drainage metagenome</name>
    <dbReference type="NCBI Taxonomy" id="410659"/>
    <lineage>
        <taxon>unclassified sequences</taxon>
        <taxon>metagenomes</taxon>
        <taxon>ecological metagenomes</taxon>
    </lineage>
</organism>
<dbReference type="Gene3D" id="1.10.10.10">
    <property type="entry name" value="Winged helix-like DNA-binding domain superfamily/Winged helix DNA-binding domain"/>
    <property type="match status" value="1"/>
</dbReference>
<dbReference type="PANTHER" id="PTHR33221:SF4">
    <property type="entry name" value="HTH-TYPE TRANSCRIPTIONAL REPRESSOR NSRR"/>
    <property type="match status" value="1"/>
</dbReference>
<gene>
    <name evidence="3" type="primary">nsrR_1</name>
    <name evidence="3" type="ORF">GALL_05490</name>
</gene>
<accession>A0A1J5THN8</accession>
<proteinExistence type="predicted"/>
<dbReference type="InterPro" id="IPR036390">
    <property type="entry name" value="WH_DNA-bd_sf"/>
</dbReference>
<dbReference type="NCBIfam" id="TIGR00738">
    <property type="entry name" value="rrf2_super"/>
    <property type="match status" value="1"/>
</dbReference>
<dbReference type="GO" id="GO:0003677">
    <property type="term" value="F:DNA binding"/>
    <property type="evidence" value="ECO:0007669"/>
    <property type="project" value="UniProtKB-KW"/>
</dbReference>
<dbReference type="Pfam" id="PF02082">
    <property type="entry name" value="Rrf2"/>
    <property type="match status" value="1"/>
</dbReference>